<comment type="caution">
    <text evidence="3">The sequence shown here is derived from an EMBL/GenBank/DDBJ whole genome shotgun (WGS) entry which is preliminary data.</text>
</comment>
<evidence type="ECO:0000256" key="2">
    <source>
        <dbReference type="SAM" id="SignalP"/>
    </source>
</evidence>
<dbReference type="EMBL" id="JBBDHD010000004">
    <property type="protein sequence ID" value="MFH7594036.1"/>
    <property type="molecule type" value="Genomic_DNA"/>
</dbReference>
<evidence type="ECO:0008006" key="5">
    <source>
        <dbReference type="Google" id="ProtNLM"/>
    </source>
</evidence>
<feature type="signal peptide" evidence="2">
    <location>
        <begin position="1"/>
        <end position="32"/>
    </location>
</feature>
<feature type="region of interest" description="Disordered" evidence="1">
    <location>
        <begin position="116"/>
        <end position="147"/>
    </location>
</feature>
<feature type="compositionally biased region" description="Gly residues" evidence="1">
    <location>
        <begin position="130"/>
        <end position="147"/>
    </location>
</feature>
<proteinExistence type="predicted"/>
<feature type="region of interest" description="Disordered" evidence="1">
    <location>
        <begin position="34"/>
        <end position="97"/>
    </location>
</feature>
<gene>
    <name evidence="3" type="ORF">WDV06_02880</name>
</gene>
<evidence type="ECO:0000256" key="1">
    <source>
        <dbReference type="SAM" id="MobiDB-lite"/>
    </source>
</evidence>
<reference evidence="3 4" key="1">
    <citation type="submission" date="2024-03" db="EMBL/GenBank/DDBJ databases">
        <title>Whole genome sequencing of Streptomyces racemochromogenes, to identify antimicrobial biosynthetic gene clusters.</title>
        <authorList>
            <person name="Suryawanshi P."/>
            <person name="Krishnaraj P.U."/>
            <person name="Arun Y.P."/>
            <person name="Suryawanshi M.P."/>
            <person name="Rakshit O."/>
        </authorList>
    </citation>
    <scope>NUCLEOTIDE SEQUENCE [LARGE SCALE GENOMIC DNA]</scope>
    <source>
        <strain evidence="3 4">AUDT626</strain>
    </source>
</reference>
<accession>A0ABW7P6S6</accession>
<keyword evidence="4" id="KW-1185">Reference proteome</keyword>
<sequence>MPRTTKTTRLAVLAASTAAAAGAVLFPATAFAGSPATAPTVATDGSGNTGNGSSAVRRGGALPDGSEPDDSERGGVLTEDPAAPQQRQKPWWAPGQWWKHGNHQMQCFAAPCGPPGVPAGGGPNPATGPGSLGGDTETGGGSLSVFG</sequence>
<name>A0ABW7P6S6_9ACTN</name>
<keyword evidence="2" id="KW-0732">Signal</keyword>
<dbReference type="Proteomes" id="UP001610631">
    <property type="component" value="Unassembled WGS sequence"/>
</dbReference>
<protein>
    <recommendedName>
        <fullName evidence="5">Secreted protein</fullName>
    </recommendedName>
</protein>
<evidence type="ECO:0000313" key="4">
    <source>
        <dbReference type="Proteomes" id="UP001610631"/>
    </source>
</evidence>
<dbReference type="PROSITE" id="PS51318">
    <property type="entry name" value="TAT"/>
    <property type="match status" value="1"/>
</dbReference>
<organism evidence="3 4">
    <name type="scientific">Streptomyces racemochromogenes</name>
    <dbReference type="NCBI Taxonomy" id="67353"/>
    <lineage>
        <taxon>Bacteria</taxon>
        <taxon>Bacillati</taxon>
        <taxon>Actinomycetota</taxon>
        <taxon>Actinomycetes</taxon>
        <taxon>Kitasatosporales</taxon>
        <taxon>Streptomycetaceae</taxon>
        <taxon>Streptomyces</taxon>
    </lineage>
</organism>
<evidence type="ECO:0000313" key="3">
    <source>
        <dbReference type="EMBL" id="MFH7594036.1"/>
    </source>
</evidence>
<dbReference type="InterPro" id="IPR006311">
    <property type="entry name" value="TAT_signal"/>
</dbReference>
<feature type="chain" id="PRO_5046205786" description="Secreted protein" evidence="2">
    <location>
        <begin position="33"/>
        <end position="147"/>
    </location>
</feature>
<dbReference type="RefSeq" id="WP_395507979.1">
    <property type="nucleotide sequence ID" value="NZ_JBBDHD010000004.1"/>
</dbReference>